<dbReference type="Pfam" id="PF01593">
    <property type="entry name" value="Amino_oxidase"/>
    <property type="match status" value="1"/>
</dbReference>
<evidence type="ECO:0000256" key="4">
    <source>
        <dbReference type="ARBA" id="ARBA00023004"/>
    </source>
</evidence>
<evidence type="ECO:0000256" key="2">
    <source>
        <dbReference type="ARBA" id="ARBA00022714"/>
    </source>
</evidence>
<dbReference type="SUPFAM" id="SSF52833">
    <property type="entry name" value="Thioredoxin-like"/>
    <property type="match status" value="1"/>
</dbReference>
<dbReference type="GO" id="GO:0005759">
    <property type="term" value="C:mitochondrial matrix"/>
    <property type="evidence" value="ECO:0007669"/>
    <property type="project" value="TreeGrafter"/>
</dbReference>
<evidence type="ECO:0000256" key="6">
    <source>
        <dbReference type="ARBA" id="ARBA00023284"/>
    </source>
</evidence>
<keyword evidence="10" id="KW-1185">Reference proteome</keyword>
<dbReference type="GO" id="GO:0046872">
    <property type="term" value="F:metal ion binding"/>
    <property type="evidence" value="ECO:0007669"/>
    <property type="project" value="UniProtKB-KW"/>
</dbReference>
<dbReference type="EMBL" id="JACGWL010000001">
    <property type="protein sequence ID" value="KAK4411083.1"/>
    <property type="molecule type" value="Genomic_DNA"/>
</dbReference>
<accession>A0AAE1XFZ2</accession>
<keyword evidence="3" id="KW-0479">Metal-binding</keyword>
<dbReference type="InterPro" id="IPR002109">
    <property type="entry name" value="Glutaredoxin"/>
</dbReference>
<keyword evidence="4" id="KW-0408">Iron</keyword>
<dbReference type="InterPro" id="IPR036249">
    <property type="entry name" value="Thioredoxin-like_sf"/>
</dbReference>
<dbReference type="Gene3D" id="3.90.660.10">
    <property type="match status" value="1"/>
</dbReference>
<keyword evidence="6" id="KW-0676">Redox-active center</keyword>
<evidence type="ECO:0000313" key="10">
    <source>
        <dbReference type="Proteomes" id="UP001289374"/>
    </source>
</evidence>
<evidence type="ECO:0000256" key="5">
    <source>
        <dbReference type="ARBA" id="ARBA00023014"/>
    </source>
</evidence>
<evidence type="ECO:0000256" key="1">
    <source>
        <dbReference type="ARBA" id="ARBA00008983"/>
    </source>
</evidence>
<name>A0AAE1XFZ2_9LAMI</name>
<proteinExistence type="inferred from homology"/>
<evidence type="ECO:0000259" key="7">
    <source>
        <dbReference type="Pfam" id="PF00462"/>
    </source>
</evidence>
<keyword evidence="5" id="KW-0411">Iron-sulfur</keyword>
<comment type="caution">
    <text evidence="9">The sequence shown here is derived from an EMBL/GenBank/DDBJ whole genome shotgun (WGS) entry which is preliminary data.</text>
</comment>
<dbReference type="Gene3D" id="3.40.30.10">
    <property type="entry name" value="Glutaredoxin"/>
    <property type="match status" value="1"/>
</dbReference>
<dbReference type="GO" id="GO:0016491">
    <property type="term" value="F:oxidoreductase activity"/>
    <property type="evidence" value="ECO:0007669"/>
    <property type="project" value="InterPro"/>
</dbReference>
<organism evidence="9 10">
    <name type="scientific">Sesamum angolense</name>
    <dbReference type="NCBI Taxonomy" id="2727404"/>
    <lineage>
        <taxon>Eukaryota</taxon>
        <taxon>Viridiplantae</taxon>
        <taxon>Streptophyta</taxon>
        <taxon>Embryophyta</taxon>
        <taxon>Tracheophyta</taxon>
        <taxon>Spermatophyta</taxon>
        <taxon>Magnoliopsida</taxon>
        <taxon>eudicotyledons</taxon>
        <taxon>Gunneridae</taxon>
        <taxon>Pentapetalae</taxon>
        <taxon>asterids</taxon>
        <taxon>lamiids</taxon>
        <taxon>Lamiales</taxon>
        <taxon>Pedaliaceae</taxon>
        <taxon>Sesamum</taxon>
    </lineage>
</organism>
<dbReference type="PROSITE" id="PS51354">
    <property type="entry name" value="GLUTAREDOXIN_2"/>
    <property type="match status" value="1"/>
</dbReference>
<dbReference type="NCBIfam" id="TIGR00365">
    <property type="entry name" value="Grx4 family monothiol glutaredoxin"/>
    <property type="match status" value="1"/>
</dbReference>
<dbReference type="Gene3D" id="3.50.50.60">
    <property type="entry name" value="FAD/NAD(P)-binding domain"/>
    <property type="match status" value="1"/>
</dbReference>
<protein>
    <submittedName>
        <fullName evidence="9">Monothiol glutaredoxin-S15, mitochondrial</fullName>
    </submittedName>
</protein>
<dbReference type="InterPro" id="IPR036188">
    <property type="entry name" value="FAD/NAD-bd_sf"/>
</dbReference>
<dbReference type="Pfam" id="PF00462">
    <property type="entry name" value="Glutaredoxin"/>
    <property type="match status" value="1"/>
</dbReference>
<gene>
    <name evidence="9" type="ORF">Sango_0181300</name>
</gene>
<comment type="similarity">
    <text evidence="1">Belongs to the glutaredoxin family. CGFS subfamily.</text>
</comment>
<evidence type="ECO:0000313" key="9">
    <source>
        <dbReference type="EMBL" id="KAK4411083.1"/>
    </source>
</evidence>
<dbReference type="GO" id="GO:0051537">
    <property type="term" value="F:2 iron, 2 sulfur cluster binding"/>
    <property type="evidence" value="ECO:0007669"/>
    <property type="project" value="UniProtKB-KW"/>
</dbReference>
<dbReference type="Proteomes" id="UP001289374">
    <property type="component" value="Unassembled WGS sequence"/>
</dbReference>
<dbReference type="PANTHER" id="PTHR10293:SF16">
    <property type="entry name" value="GLUTAREDOXIN-RELATED PROTEIN 5, MITOCHONDRIAL"/>
    <property type="match status" value="1"/>
</dbReference>
<sequence>MYHDLSAHGNAYPGSNILVVTLTNGESKRIEAQSDQETMREAMEVLRNMFGPDIPDATDILVPRWWNNRFQRGSYSNYPIYVDHQLVDDIKAPVGRIFFTANIQVKSSADTCTEVTFQASTSKALLKEMRADKERKSSENQSFLIEPLLALTGRYRWLNRTQYRISTSSISLDDSSSFIQLSETDTKLSIKQMARSLAHIICKRISALPSAGSSCAAGKEKKCHFLEEAISANRAKLDFHTGILRFSTTVHNDPDTHEDFRPTSKIENSGVSLKEIVEQDVKENPVMIYMKGVPDLPRCGFSALAVRVLKEYSVPLSARNILEDPELKTAVKSFSHWPTFPQIFINGEFVGGSDIILNMHQTGELKEKLKEIAEKQK</sequence>
<evidence type="ECO:0000256" key="3">
    <source>
        <dbReference type="ARBA" id="ARBA00022723"/>
    </source>
</evidence>
<reference evidence="9" key="1">
    <citation type="submission" date="2020-06" db="EMBL/GenBank/DDBJ databases">
        <authorList>
            <person name="Li T."/>
            <person name="Hu X."/>
            <person name="Zhang T."/>
            <person name="Song X."/>
            <person name="Zhang H."/>
            <person name="Dai N."/>
            <person name="Sheng W."/>
            <person name="Hou X."/>
            <person name="Wei L."/>
        </authorList>
    </citation>
    <scope>NUCLEOTIDE SEQUENCE</scope>
    <source>
        <strain evidence="9">K16</strain>
        <tissue evidence="9">Leaf</tissue>
    </source>
</reference>
<feature type="domain" description="Glutaredoxin" evidence="7">
    <location>
        <begin position="286"/>
        <end position="350"/>
    </location>
</feature>
<dbReference type="InterPro" id="IPR033658">
    <property type="entry name" value="GRX_PICOT-like"/>
</dbReference>
<keyword evidence="2" id="KW-0001">2Fe-2S</keyword>
<dbReference type="FunFam" id="3.40.30.10:FF:000005">
    <property type="entry name" value="Glutaredoxin 5"/>
    <property type="match status" value="1"/>
</dbReference>
<dbReference type="CDD" id="cd03028">
    <property type="entry name" value="GRX_PICOT_like"/>
    <property type="match status" value="1"/>
</dbReference>
<reference evidence="9" key="2">
    <citation type="journal article" date="2024" name="Plant">
        <title>Genomic evolution and insights into agronomic trait innovations of Sesamum species.</title>
        <authorList>
            <person name="Miao H."/>
            <person name="Wang L."/>
            <person name="Qu L."/>
            <person name="Liu H."/>
            <person name="Sun Y."/>
            <person name="Le M."/>
            <person name="Wang Q."/>
            <person name="Wei S."/>
            <person name="Zheng Y."/>
            <person name="Lin W."/>
            <person name="Duan Y."/>
            <person name="Cao H."/>
            <person name="Xiong S."/>
            <person name="Wang X."/>
            <person name="Wei L."/>
            <person name="Li C."/>
            <person name="Ma Q."/>
            <person name="Ju M."/>
            <person name="Zhao R."/>
            <person name="Li G."/>
            <person name="Mu C."/>
            <person name="Tian Q."/>
            <person name="Mei H."/>
            <person name="Zhang T."/>
            <person name="Gao T."/>
            <person name="Zhang H."/>
        </authorList>
    </citation>
    <scope>NUCLEOTIDE SEQUENCE</scope>
    <source>
        <strain evidence="9">K16</strain>
    </source>
</reference>
<dbReference type="InterPro" id="IPR004480">
    <property type="entry name" value="Monothiol_GRX-rel"/>
</dbReference>
<evidence type="ECO:0000259" key="8">
    <source>
        <dbReference type="Pfam" id="PF01593"/>
    </source>
</evidence>
<dbReference type="AlphaFoldDB" id="A0AAE1XFZ2"/>
<feature type="domain" description="Amine oxidase" evidence="8">
    <location>
        <begin position="11"/>
        <end position="101"/>
    </location>
</feature>
<dbReference type="SUPFAM" id="SSF54373">
    <property type="entry name" value="FAD-linked reductases, C-terminal domain"/>
    <property type="match status" value="1"/>
</dbReference>
<dbReference type="PANTHER" id="PTHR10293">
    <property type="entry name" value="GLUTAREDOXIN FAMILY MEMBER"/>
    <property type="match status" value="1"/>
</dbReference>
<dbReference type="InterPro" id="IPR002937">
    <property type="entry name" value="Amino_oxidase"/>
</dbReference>